<dbReference type="RefSeq" id="WP_151765387.1">
    <property type="nucleotide sequence ID" value="NZ_BKLW01000025.1"/>
</dbReference>
<accession>A0AB38YUY7</accession>
<gene>
    <name evidence="1" type="ORF">RHP80_12965</name>
</gene>
<sequence length="113" mass="13409">MQLIKSKADIQKVHEQPIAHAILETMQILEHQYEEPYQATLHGWFVVCEDEQDLIKPFENLSFSLSEKLNMGEIEFVEKKKDWFEVYIMLNDNEGILVYVPKAIFEQHQLQVM</sequence>
<reference evidence="1" key="1">
    <citation type="submission" date="2023-09" db="EMBL/GenBank/DDBJ databases">
        <title>Acinetobacter soli.</title>
        <authorList>
            <person name="Kim B."/>
            <person name="Kim D."/>
            <person name="Park D."/>
        </authorList>
    </citation>
    <scope>NUCLEOTIDE SEQUENCE</scope>
    <source>
        <strain evidence="1">2023.05</strain>
    </source>
</reference>
<protein>
    <submittedName>
        <fullName evidence="1">Uncharacterized protein</fullName>
    </submittedName>
</protein>
<evidence type="ECO:0000313" key="2">
    <source>
        <dbReference type="Proteomes" id="UP001256400"/>
    </source>
</evidence>
<proteinExistence type="predicted"/>
<dbReference type="AlphaFoldDB" id="A0AB38YUY7"/>
<evidence type="ECO:0000313" key="1">
    <source>
        <dbReference type="EMBL" id="WND05100.1"/>
    </source>
</evidence>
<dbReference type="Proteomes" id="UP001256400">
    <property type="component" value="Chromosome"/>
</dbReference>
<name>A0AB38YUY7_9GAMM</name>
<dbReference type="EMBL" id="CP134206">
    <property type="protein sequence ID" value="WND05100.1"/>
    <property type="molecule type" value="Genomic_DNA"/>
</dbReference>
<organism evidence="1 2">
    <name type="scientific">Acinetobacter soli</name>
    <dbReference type="NCBI Taxonomy" id="487316"/>
    <lineage>
        <taxon>Bacteria</taxon>
        <taxon>Pseudomonadati</taxon>
        <taxon>Pseudomonadota</taxon>
        <taxon>Gammaproteobacteria</taxon>
        <taxon>Moraxellales</taxon>
        <taxon>Moraxellaceae</taxon>
        <taxon>Acinetobacter</taxon>
    </lineage>
</organism>